<comment type="caution">
    <text evidence="6">The sequence shown here is derived from an EMBL/GenBank/DDBJ whole genome shotgun (WGS) entry which is preliminary data.</text>
</comment>
<accession>A0A7V4WV50</accession>
<evidence type="ECO:0008006" key="7">
    <source>
        <dbReference type="Google" id="ProtNLM"/>
    </source>
</evidence>
<dbReference type="Pfam" id="PF00872">
    <property type="entry name" value="Transposase_mut"/>
    <property type="match status" value="1"/>
</dbReference>
<evidence type="ECO:0000256" key="1">
    <source>
        <dbReference type="ARBA" id="ARBA00002190"/>
    </source>
</evidence>
<keyword evidence="3" id="KW-0815">Transposition</keyword>
<comment type="similarity">
    <text evidence="2">Belongs to the transposase mutator family.</text>
</comment>
<proteinExistence type="inferred from homology"/>
<comment type="function">
    <text evidence="1">Required for the transposition of the insertion element.</text>
</comment>
<sequence length="73" mass="8564">MAKDKSKDIGLVKEIQKVLLDDSDFLRSLVQDNLQKLLEAEFEHYLQAKPYERTESRRGYRNGRVTVPKKTLI</sequence>
<dbReference type="EMBL" id="DRQG01000051">
    <property type="protein sequence ID" value="HGY55127.1"/>
    <property type="molecule type" value="Genomic_DNA"/>
</dbReference>
<evidence type="ECO:0000256" key="5">
    <source>
        <dbReference type="ARBA" id="ARBA00023172"/>
    </source>
</evidence>
<evidence type="ECO:0000256" key="3">
    <source>
        <dbReference type="ARBA" id="ARBA00022578"/>
    </source>
</evidence>
<protein>
    <recommendedName>
        <fullName evidence="7">IS256 family transposase</fullName>
    </recommendedName>
</protein>
<evidence type="ECO:0000256" key="2">
    <source>
        <dbReference type="ARBA" id="ARBA00010961"/>
    </source>
</evidence>
<evidence type="ECO:0000313" key="6">
    <source>
        <dbReference type="EMBL" id="HGY55127.1"/>
    </source>
</evidence>
<evidence type="ECO:0000256" key="4">
    <source>
        <dbReference type="ARBA" id="ARBA00023125"/>
    </source>
</evidence>
<dbReference type="GO" id="GO:0004803">
    <property type="term" value="F:transposase activity"/>
    <property type="evidence" value="ECO:0007669"/>
    <property type="project" value="InterPro"/>
</dbReference>
<dbReference type="GO" id="GO:0003677">
    <property type="term" value="F:DNA binding"/>
    <property type="evidence" value="ECO:0007669"/>
    <property type="project" value="UniProtKB-KW"/>
</dbReference>
<dbReference type="AlphaFoldDB" id="A0A7V4WV50"/>
<dbReference type="GO" id="GO:0006313">
    <property type="term" value="P:DNA transposition"/>
    <property type="evidence" value="ECO:0007669"/>
    <property type="project" value="InterPro"/>
</dbReference>
<dbReference type="InterPro" id="IPR001207">
    <property type="entry name" value="Transposase_mutator"/>
</dbReference>
<reference evidence="6" key="1">
    <citation type="journal article" date="2020" name="mSystems">
        <title>Genome- and Community-Level Interaction Insights into Carbon Utilization and Element Cycling Functions of Hydrothermarchaeota in Hydrothermal Sediment.</title>
        <authorList>
            <person name="Zhou Z."/>
            <person name="Liu Y."/>
            <person name="Xu W."/>
            <person name="Pan J."/>
            <person name="Luo Z.H."/>
            <person name="Li M."/>
        </authorList>
    </citation>
    <scope>NUCLEOTIDE SEQUENCE [LARGE SCALE GENOMIC DNA]</scope>
    <source>
        <strain evidence="6">HyVt-577</strain>
    </source>
</reference>
<keyword evidence="5" id="KW-0233">DNA recombination</keyword>
<dbReference type="Proteomes" id="UP000885779">
    <property type="component" value="Unassembled WGS sequence"/>
</dbReference>
<organism evidence="6">
    <name type="scientific">Caldithrix abyssi</name>
    <dbReference type="NCBI Taxonomy" id="187145"/>
    <lineage>
        <taxon>Bacteria</taxon>
        <taxon>Pseudomonadati</taxon>
        <taxon>Calditrichota</taxon>
        <taxon>Calditrichia</taxon>
        <taxon>Calditrichales</taxon>
        <taxon>Calditrichaceae</taxon>
        <taxon>Caldithrix</taxon>
    </lineage>
</organism>
<keyword evidence="4" id="KW-0238">DNA-binding</keyword>
<gene>
    <name evidence="6" type="ORF">ENK44_05475</name>
</gene>
<name>A0A7V4WV50_CALAY</name>